<keyword evidence="6 8" id="KW-0472">Membrane</keyword>
<feature type="transmembrane region" description="Helical" evidence="8">
    <location>
        <begin position="6"/>
        <end position="23"/>
    </location>
</feature>
<dbReference type="Proteomes" id="UP000749559">
    <property type="component" value="Unassembled WGS sequence"/>
</dbReference>
<feature type="region of interest" description="Disordered" evidence="7">
    <location>
        <begin position="257"/>
        <end position="287"/>
    </location>
</feature>
<feature type="compositionally biased region" description="Low complexity" evidence="7">
    <location>
        <begin position="71"/>
        <end position="81"/>
    </location>
</feature>
<keyword evidence="4" id="KW-0256">Endoplasmic reticulum</keyword>
<dbReference type="EMBL" id="CAIIXF020000006">
    <property type="protein sequence ID" value="CAH1785569.1"/>
    <property type="molecule type" value="Genomic_DNA"/>
</dbReference>
<feature type="transmembrane region" description="Helical" evidence="8">
    <location>
        <begin position="98"/>
        <end position="118"/>
    </location>
</feature>
<feature type="region of interest" description="Disordered" evidence="7">
    <location>
        <begin position="304"/>
        <end position="398"/>
    </location>
</feature>
<dbReference type="PROSITE" id="PS51257">
    <property type="entry name" value="PROKAR_LIPOPROTEIN"/>
    <property type="match status" value="1"/>
</dbReference>
<feature type="compositionally biased region" description="Basic and acidic residues" evidence="7">
    <location>
        <begin position="456"/>
        <end position="480"/>
    </location>
</feature>
<feature type="compositionally biased region" description="Basic and acidic residues" evidence="7">
    <location>
        <begin position="304"/>
        <end position="374"/>
    </location>
</feature>
<evidence type="ECO:0000256" key="4">
    <source>
        <dbReference type="ARBA" id="ARBA00022824"/>
    </source>
</evidence>
<dbReference type="PANTHER" id="PTHR21723">
    <property type="entry name" value="RESISTANCE TO INHIBITORS OF CHOLINESTERASE PROTEIN 3 RIC3"/>
    <property type="match status" value="1"/>
</dbReference>
<feature type="region of interest" description="Disordered" evidence="7">
    <location>
        <begin position="429"/>
        <end position="512"/>
    </location>
</feature>
<keyword evidence="10" id="KW-1185">Reference proteome</keyword>
<evidence type="ECO:0000313" key="9">
    <source>
        <dbReference type="EMBL" id="CAH1785569.1"/>
    </source>
</evidence>
<name>A0A8J1UBX1_OWEFU</name>
<feature type="region of interest" description="Disordered" evidence="7">
    <location>
        <begin position="51"/>
        <end position="87"/>
    </location>
</feature>
<comment type="similarity">
    <text evidence="2">Belongs to the ric-3 family.</text>
</comment>
<comment type="caution">
    <text evidence="9">The sequence shown here is derived from an EMBL/GenBank/DDBJ whole genome shotgun (WGS) entry which is preliminary data.</text>
</comment>
<evidence type="ECO:0000256" key="5">
    <source>
        <dbReference type="ARBA" id="ARBA00022989"/>
    </source>
</evidence>
<comment type="subcellular location">
    <subcellularLocation>
        <location evidence="1">Endoplasmic reticulum membrane</location>
    </subcellularLocation>
</comment>
<dbReference type="GO" id="GO:0043005">
    <property type="term" value="C:neuron projection"/>
    <property type="evidence" value="ECO:0007669"/>
    <property type="project" value="TreeGrafter"/>
</dbReference>
<evidence type="ECO:0000256" key="8">
    <source>
        <dbReference type="SAM" id="Phobius"/>
    </source>
</evidence>
<protein>
    <submittedName>
        <fullName evidence="9">Uncharacterized protein</fullName>
    </submittedName>
</protein>
<keyword evidence="3 8" id="KW-0812">Transmembrane</keyword>
<evidence type="ECO:0000256" key="2">
    <source>
        <dbReference type="ARBA" id="ARBA00008538"/>
    </source>
</evidence>
<sequence length="512" mass="59326">MEMITIKTVAVIAIIMGCFLTLYPRIFHPMVKGIFGDSDGKRKVEMDDVHPRGRQHPIHHHASMSDDVPPRMRGGPNPGMRAHSEMRKETAATGGGKGGIMMMVLPMYAVGIVLYLIYTLTKVFSRKSRSEEEEILHSQYRHMEYDGDQKEFVYGSQLNRKKFVFGEDFDGDDDYKRYLLKRRNERELEKLIRKSDEGIITLPEMKELRSRLHETEMRMTRILHAMEHVEDKVHTTGGLLWEDGDEDENCEEIEVESPYTHNDASDRHKHRQHSPGRARYRRDDGLRHDDGLYRRDDGLYGIRHDIDEPYRDDGLRRDIDEPYRDDGLRRDIDEPYRDDGLRRDIDEPYKDDGLRRDHGLYRDDERYSKDDRAYSRSNRATCVQSQHNNEGNISDSEEEFNDTFEDLDDIDDGTLNAETHTADTQCKNETLIDGNSDESEGGDSGLGKSTDAEELESLKRHMEGDARNPVDDVENVKNDSVDEIIGNVENLESEETESVRKRLIKHTQDGSE</sequence>
<evidence type="ECO:0000256" key="7">
    <source>
        <dbReference type="SAM" id="MobiDB-lite"/>
    </source>
</evidence>
<evidence type="ECO:0000313" key="10">
    <source>
        <dbReference type="Proteomes" id="UP000749559"/>
    </source>
</evidence>
<evidence type="ECO:0000256" key="6">
    <source>
        <dbReference type="ARBA" id="ARBA00023136"/>
    </source>
</evidence>
<dbReference type="GO" id="GO:0043025">
    <property type="term" value="C:neuronal cell body"/>
    <property type="evidence" value="ECO:0007669"/>
    <property type="project" value="TreeGrafter"/>
</dbReference>
<dbReference type="InterPro" id="IPR026160">
    <property type="entry name" value="Ric3"/>
</dbReference>
<evidence type="ECO:0000256" key="3">
    <source>
        <dbReference type="ARBA" id="ARBA00022692"/>
    </source>
</evidence>
<dbReference type="GO" id="GO:0045202">
    <property type="term" value="C:synapse"/>
    <property type="evidence" value="ECO:0007669"/>
    <property type="project" value="GOC"/>
</dbReference>
<keyword evidence="5 8" id="KW-1133">Transmembrane helix</keyword>
<dbReference type="GO" id="GO:0005789">
    <property type="term" value="C:endoplasmic reticulum membrane"/>
    <property type="evidence" value="ECO:0007669"/>
    <property type="project" value="UniProtKB-SubCell"/>
</dbReference>
<dbReference type="OrthoDB" id="10070774at2759"/>
<dbReference type="AlphaFoldDB" id="A0A8J1UBX1"/>
<evidence type="ECO:0000256" key="1">
    <source>
        <dbReference type="ARBA" id="ARBA00004586"/>
    </source>
</evidence>
<feature type="compositionally biased region" description="Basic residues" evidence="7">
    <location>
        <begin position="52"/>
        <end position="62"/>
    </location>
</feature>
<feature type="compositionally biased region" description="Polar residues" evidence="7">
    <location>
        <begin position="375"/>
        <end position="394"/>
    </location>
</feature>
<organism evidence="9 10">
    <name type="scientific">Owenia fusiformis</name>
    <name type="common">Polychaete worm</name>
    <dbReference type="NCBI Taxonomy" id="6347"/>
    <lineage>
        <taxon>Eukaryota</taxon>
        <taxon>Metazoa</taxon>
        <taxon>Spiralia</taxon>
        <taxon>Lophotrochozoa</taxon>
        <taxon>Annelida</taxon>
        <taxon>Polychaeta</taxon>
        <taxon>Sedentaria</taxon>
        <taxon>Canalipalpata</taxon>
        <taxon>Sabellida</taxon>
        <taxon>Oweniida</taxon>
        <taxon>Oweniidae</taxon>
        <taxon>Owenia</taxon>
    </lineage>
</organism>
<dbReference type="GO" id="GO:0034394">
    <property type="term" value="P:protein localization to cell surface"/>
    <property type="evidence" value="ECO:0007669"/>
    <property type="project" value="TreeGrafter"/>
</dbReference>
<reference evidence="9" key="1">
    <citation type="submission" date="2022-03" db="EMBL/GenBank/DDBJ databases">
        <authorList>
            <person name="Martin C."/>
        </authorList>
    </citation>
    <scope>NUCLEOTIDE SEQUENCE</scope>
</reference>
<accession>A0A8J1UBX1</accession>
<dbReference type="InterPro" id="IPR032763">
    <property type="entry name" value="RIC3_N"/>
</dbReference>
<gene>
    <name evidence="9" type="ORF">OFUS_LOCUS11602</name>
</gene>
<dbReference type="GO" id="GO:0007271">
    <property type="term" value="P:synaptic transmission, cholinergic"/>
    <property type="evidence" value="ECO:0007669"/>
    <property type="project" value="TreeGrafter"/>
</dbReference>
<dbReference type="Pfam" id="PF15361">
    <property type="entry name" value="RIC3"/>
    <property type="match status" value="1"/>
</dbReference>
<feature type="compositionally biased region" description="Basic residues" evidence="7">
    <location>
        <begin position="267"/>
        <end position="280"/>
    </location>
</feature>
<dbReference type="PANTHER" id="PTHR21723:SF3">
    <property type="entry name" value="PROTEIN RIC-3"/>
    <property type="match status" value="1"/>
</dbReference>
<proteinExistence type="inferred from homology"/>